<keyword evidence="2" id="KW-1185">Reference proteome</keyword>
<gene>
    <name evidence="1" type="ORF">SCLTRI_LOCUS7391</name>
</gene>
<dbReference type="EMBL" id="CAJHIA010000028">
    <property type="protein sequence ID" value="CAD6447599.1"/>
    <property type="molecule type" value="Genomic_DNA"/>
</dbReference>
<organism evidence="1 2">
    <name type="scientific">Sclerotinia trifoliorum</name>
    <dbReference type="NCBI Taxonomy" id="28548"/>
    <lineage>
        <taxon>Eukaryota</taxon>
        <taxon>Fungi</taxon>
        <taxon>Dikarya</taxon>
        <taxon>Ascomycota</taxon>
        <taxon>Pezizomycotina</taxon>
        <taxon>Leotiomycetes</taxon>
        <taxon>Helotiales</taxon>
        <taxon>Sclerotiniaceae</taxon>
        <taxon>Sclerotinia</taxon>
    </lineage>
</organism>
<dbReference type="AlphaFoldDB" id="A0A8H2VZ21"/>
<evidence type="ECO:0000313" key="1">
    <source>
        <dbReference type="EMBL" id="CAD6447599.1"/>
    </source>
</evidence>
<protein>
    <submittedName>
        <fullName evidence="1">2280bcc3-52e4-4ee8-afe0-cc0a096e0b14</fullName>
    </submittedName>
</protein>
<comment type="caution">
    <text evidence="1">The sequence shown here is derived from an EMBL/GenBank/DDBJ whole genome shotgun (WGS) entry which is preliminary data.</text>
</comment>
<name>A0A8H2VZ21_9HELO</name>
<evidence type="ECO:0000313" key="2">
    <source>
        <dbReference type="Proteomes" id="UP000624404"/>
    </source>
</evidence>
<sequence>MGLFLAFFQSTIRSKHNTLEAQYTRGTIHSKHNTLNELRLIFTRISEIDHDVIPVNEYWVLRRIHIKTAEKNPKACVSTTSMPITVQVLSVILFYASHMSHNLFRILHESLLI</sequence>
<accession>A0A8H2VZ21</accession>
<proteinExistence type="predicted"/>
<dbReference type="Proteomes" id="UP000624404">
    <property type="component" value="Unassembled WGS sequence"/>
</dbReference>
<reference evidence="1" key="1">
    <citation type="submission" date="2020-10" db="EMBL/GenBank/DDBJ databases">
        <authorList>
            <person name="Kusch S."/>
        </authorList>
    </citation>
    <scope>NUCLEOTIDE SEQUENCE</scope>
    <source>
        <strain evidence="1">SwB9</strain>
    </source>
</reference>